<evidence type="ECO:0000259" key="8">
    <source>
        <dbReference type="Pfam" id="PF04085"/>
    </source>
</evidence>
<protein>
    <recommendedName>
        <fullName evidence="2 5">Cell shape-determining protein MreC</fullName>
    </recommendedName>
    <alternativeName>
        <fullName evidence="4 5">Cell shape protein MreC</fullName>
    </alternativeName>
</protein>
<dbReference type="PANTHER" id="PTHR34138:SF1">
    <property type="entry name" value="CELL SHAPE-DETERMINING PROTEIN MREC"/>
    <property type="match status" value="1"/>
</dbReference>
<keyword evidence="6" id="KW-0175">Coiled coil</keyword>
<dbReference type="PANTHER" id="PTHR34138">
    <property type="entry name" value="CELL SHAPE-DETERMINING PROTEIN MREC"/>
    <property type="match status" value="1"/>
</dbReference>
<dbReference type="EMBL" id="DRMH01000077">
    <property type="protein sequence ID" value="HFC97995.1"/>
    <property type="molecule type" value="Genomic_DNA"/>
</dbReference>
<dbReference type="InterPro" id="IPR007221">
    <property type="entry name" value="MreC"/>
</dbReference>
<gene>
    <name evidence="9" type="primary">mreC</name>
    <name evidence="9" type="ORF">ENJ40_06010</name>
</gene>
<keyword evidence="7" id="KW-0472">Membrane</keyword>
<feature type="transmembrane region" description="Helical" evidence="7">
    <location>
        <begin position="7"/>
        <end position="28"/>
    </location>
</feature>
<evidence type="ECO:0000256" key="4">
    <source>
        <dbReference type="ARBA" id="ARBA00032089"/>
    </source>
</evidence>
<dbReference type="InterPro" id="IPR042177">
    <property type="entry name" value="Cell/Rod_1"/>
</dbReference>
<keyword evidence="3 5" id="KW-0133">Cell shape</keyword>
<comment type="similarity">
    <text evidence="1 5">Belongs to the MreC family.</text>
</comment>
<reference evidence="9" key="1">
    <citation type="journal article" date="2020" name="mSystems">
        <title>Genome- and Community-Level Interaction Insights into Carbon Utilization and Element Cycling Functions of Hydrothermarchaeota in Hydrothermal Sediment.</title>
        <authorList>
            <person name="Zhou Z."/>
            <person name="Liu Y."/>
            <person name="Xu W."/>
            <person name="Pan J."/>
            <person name="Luo Z.H."/>
            <person name="Li M."/>
        </authorList>
    </citation>
    <scope>NUCLEOTIDE SEQUENCE [LARGE SCALE GENOMIC DNA]</scope>
    <source>
        <strain evidence="9">HyVt-483</strain>
    </source>
</reference>
<feature type="coiled-coil region" evidence="6">
    <location>
        <begin position="64"/>
        <end position="91"/>
    </location>
</feature>
<dbReference type="GO" id="GO:0008360">
    <property type="term" value="P:regulation of cell shape"/>
    <property type="evidence" value="ECO:0007669"/>
    <property type="project" value="UniProtKB-KW"/>
</dbReference>
<dbReference type="PIRSF" id="PIRSF038471">
    <property type="entry name" value="MreC"/>
    <property type="match status" value="1"/>
</dbReference>
<evidence type="ECO:0000256" key="3">
    <source>
        <dbReference type="ARBA" id="ARBA00022960"/>
    </source>
</evidence>
<dbReference type="Gene3D" id="2.40.10.340">
    <property type="entry name" value="Rod shape-determining protein MreC, domain 1"/>
    <property type="match status" value="1"/>
</dbReference>
<dbReference type="NCBIfam" id="TIGR00219">
    <property type="entry name" value="mreC"/>
    <property type="match status" value="1"/>
</dbReference>
<dbReference type="Pfam" id="PF04085">
    <property type="entry name" value="MreC"/>
    <property type="match status" value="1"/>
</dbReference>
<evidence type="ECO:0000256" key="2">
    <source>
        <dbReference type="ARBA" id="ARBA00013855"/>
    </source>
</evidence>
<keyword evidence="7" id="KW-0812">Transmembrane</keyword>
<keyword evidence="7" id="KW-1133">Transmembrane helix</keyword>
<dbReference type="InterPro" id="IPR055342">
    <property type="entry name" value="MreC_beta-barrel_core"/>
</dbReference>
<evidence type="ECO:0000256" key="1">
    <source>
        <dbReference type="ARBA" id="ARBA00009369"/>
    </source>
</evidence>
<evidence type="ECO:0000313" key="9">
    <source>
        <dbReference type="EMBL" id="HFC97995.1"/>
    </source>
</evidence>
<dbReference type="Gene3D" id="2.40.10.350">
    <property type="entry name" value="Rod shape-determining protein MreC, domain 2"/>
    <property type="match status" value="1"/>
</dbReference>
<evidence type="ECO:0000256" key="5">
    <source>
        <dbReference type="PIRNR" id="PIRNR038471"/>
    </source>
</evidence>
<evidence type="ECO:0000256" key="7">
    <source>
        <dbReference type="SAM" id="Phobius"/>
    </source>
</evidence>
<organism evidence="9">
    <name type="scientific">Thermosulfurimonas dismutans</name>
    <dbReference type="NCBI Taxonomy" id="999894"/>
    <lineage>
        <taxon>Bacteria</taxon>
        <taxon>Pseudomonadati</taxon>
        <taxon>Thermodesulfobacteriota</taxon>
        <taxon>Thermodesulfobacteria</taxon>
        <taxon>Thermodesulfobacteriales</taxon>
        <taxon>Thermodesulfobacteriaceae</taxon>
        <taxon>Thermosulfurimonas</taxon>
    </lineage>
</organism>
<comment type="function">
    <text evidence="5">Involved in formation and maintenance of cell shape.</text>
</comment>
<feature type="domain" description="Rod shape-determining protein MreC beta-barrel core" evidence="8">
    <location>
        <begin position="117"/>
        <end position="269"/>
    </location>
</feature>
<dbReference type="Proteomes" id="UP000886043">
    <property type="component" value="Unassembled WGS sequence"/>
</dbReference>
<dbReference type="GO" id="GO:0005886">
    <property type="term" value="C:plasma membrane"/>
    <property type="evidence" value="ECO:0007669"/>
    <property type="project" value="TreeGrafter"/>
</dbReference>
<dbReference type="InterPro" id="IPR042175">
    <property type="entry name" value="Cell/Rod_MreC_2"/>
</dbReference>
<dbReference type="AlphaFoldDB" id="A0A7C3CNC6"/>
<name>A0A7C3CNC6_9BACT</name>
<comment type="caution">
    <text evidence="9">The sequence shown here is derived from an EMBL/GenBank/DDBJ whole genome shotgun (WGS) entry which is preliminary data.</text>
</comment>
<accession>A0A7C3CNC6</accession>
<proteinExistence type="inferred from homology"/>
<evidence type="ECO:0000256" key="6">
    <source>
        <dbReference type="SAM" id="Coils"/>
    </source>
</evidence>
<sequence length="277" mass="31484">MTRFRERLLYLLAGLITVAVVVLLALLFDLTPPRIILALAGPVLKVASWSGDYIRQGFEHYVYLVRLREENRDLREENQRLRSLLVRLQEKARICAGLRTFEEKKLFPRYPRVLARVIYNPLNAFEGYLIIDRGKRDGLAPEMPVVSVADGEEGGLVGQVVEVADHYAKVLPLVSPEAAVEVYDLRSRERGILKGQGLGRPLLLDYVPYGADLREGDLLVTSGLDALYPPGIRVGRILKILPQKRQGFFQVIRVVPLVKVRKLRYVMVLLMSREFQP</sequence>